<name>A0A8S3AKP2_9BILA</name>
<gene>
    <name evidence="2" type="ORF">BYL167_LOCUS45117</name>
    <name evidence="3" type="ORF">SMN809_LOCUS53395</name>
</gene>
<evidence type="ECO:0000313" key="3">
    <source>
        <dbReference type="EMBL" id="CAF4935725.1"/>
    </source>
</evidence>
<evidence type="ECO:0000313" key="2">
    <source>
        <dbReference type="EMBL" id="CAF4727121.1"/>
    </source>
</evidence>
<sequence>QAMKSPVAIIHQLDTGNASNRQSPNILMQNASARSTPSSTVTARRSSTNDRRMSGWSVCEHSPDDTDEN</sequence>
<reference evidence="2" key="1">
    <citation type="submission" date="2021-02" db="EMBL/GenBank/DDBJ databases">
        <authorList>
            <person name="Nowell W R."/>
        </authorList>
    </citation>
    <scope>NUCLEOTIDE SEQUENCE</scope>
</reference>
<feature type="non-terminal residue" evidence="2">
    <location>
        <position position="1"/>
    </location>
</feature>
<protein>
    <submittedName>
        <fullName evidence="2">Uncharacterized protein</fullName>
    </submittedName>
</protein>
<proteinExistence type="predicted"/>
<dbReference type="Proteomes" id="UP000681967">
    <property type="component" value="Unassembled WGS sequence"/>
</dbReference>
<evidence type="ECO:0000313" key="4">
    <source>
        <dbReference type="Proteomes" id="UP000681967"/>
    </source>
</evidence>
<evidence type="ECO:0000256" key="1">
    <source>
        <dbReference type="SAM" id="MobiDB-lite"/>
    </source>
</evidence>
<dbReference type="EMBL" id="CAJOBI010183623">
    <property type="protein sequence ID" value="CAF4935725.1"/>
    <property type="molecule type" value="Genomic_DNA"/>
</dbReference>
<dbReference type="Proteomes" id="UP000676336">
    <property type="component" value="Unassembled WGS sequence"/>
</dbReference>
<feature type="region of interest" description="Disordered" evidence="1">
    <location>
        <begin position="1"/>
        <end position="69"/>
    </location>
</feature>
<dbReference type="AlphaFoldDB" id="A0A8S3AKP2"/>
<dbReference type="EMBL" id="CAJOBH010124245">
    <property type="protein sequence ID" value="CAF4727121.1"/>
    <property type="molecule type" value="Genomic_DNA"/>
</dbReference>
<organism evidence="2 4">
    <name type="scientific">Rotaria magnacalcarata</name>
    <dbReference type="NCBI Taxonomy" id="392030"/>
    <lineage>
        <taxon>Eukaryota</taxon>
        <taxon>Metazoa</taxon>
        <taxon>Spiralia</taxon>
        <taxon>Gnathifera</taxon>
        <taxon>Rotifera</taxon>
        <taxon>Eurotatoria</taxon>
        <taxon>Bdelloidea</taxon>
        <taxon>Philodinida</taxon>
        <taxon>Philodinidae</taxon>
        <taxon>Rotaria</taxon>
    </lineage>
</organism>
<accession>A0A8S3AKP2</accession>
<feature type="compositionally biased region" description="Polar residues" evidence="1">
    <location>
        <begin position="14"/>
        <end position="46"/>
    </location>
</feature>
<comment type="caution">
    <text evidence="2">The sequence shown here is derived from an EMBL/GenBank/DDBJ whole genome shotgun (WGS) entry which is preliminary data.</text>
</comment>